<comment type="caution">
    <text evidence="2">The sequence shown here is derived from an EMBL/GenBank/DDBJ whole genome shotgun (WGS) entry which is preliminary data.</text>
</comment>
<dbReference type="EMBL" id="JASSOM010000073">
    <property type="protein sequence ID" value="MDK9365424.1"/>
    <property type="molecule type" value="Genomic_DNA"/>
</dbReference>
<name>A0AAP4FXC5_9ENTR</name>
<gene>
    <name evidence="2" type="ORF">QQF32_19690</name>
</gene>
<evidence type="ECO:0008006" key="4">
    <source>
        <dbReference type="Google" id="ProtNLM"/>
    </source>
</evidence>
<dbReference type="AlphaFoldDB" id="A0AAP4FXC5"/>
<evidence type="ECO:0000313" key="3">
    <source>
        <dbReference type="Proteomes" id="UP001223214"/>
    </source>
</evidence>
<proteinExistence type="predicted"/>
<evidence type="ECO:0000313" key="2">
    <source>
        <dbReference type="EMBL" id="MDK9365424.1"/>
    </source>
</evidence>
<organism evidence="2 3">
    <name type="scientific">Lelliottia wanjuensis</name>
    <dbReference type="NCBI Taxonomy" id="3050585"/>
    <lineage>
        <taxon>Bacteria</taxon>
        <taxon>Pseudomonadati</taxon>
        <taxon>Pseudomonadota</taxon>
        <taxon>Gammaproteobacteria</taxon>
        <taxon>Enterobacterales</taxon>
        <taxon>Enterobacteriaceae</taxon>
        <taxon>Lelliottia</taxon>
    </lineage>
</organism>
<dbReference type="SUPFAM" id="SSF49401">
    <property type="entry name" value="Bacterial adhesins"/>
    <property type="match status" value="1"/>
</dbReference>
<dbReference type="InterPro" id="IPR008966">
    <property type="entry name" value="Adhesion_dom_sf"/>
</dbReference>
<reference evidence="2 3" key="1">
    <citation type="submission" date="2023-06" db="EMBL/GenBank/DDBJ databases">
        <title>Identification and characterization of antibiotic-resistant Gram-negative bacteria.</title>
        <authorList>
            <person name="Cho G.-S."/>
            <person name="Lee J."/>
            <person name="Tai E."/>
            <person name="Jeong S."/>
            <person name="Kim I."/>
            <person name="Kim B.-E."/>
            <person name="Jeong M.-I."/>
            <person name="Oh K.-K."/>
            <person name="Franz C.M.A.P."/>
        </authorList>
    </citation>
    <scope>NUCLEOTIDE SEQUENCE [LARGE SCALE GENOMIC DNA]</scope>
    <source>
        <strain evidence="2 3">V106_12</strain>
    </source>
</reference>
<accession>A0AAP4FXC5</accession>
<protein>
    <recommendedName>
        <fullName evidence="4">Fimbrial protein</fullName>
    </recommendedName>
</protein>
<dbReference type="RefSeq" id="WP_285149608.1">
    <property type="nucleotide sequence ID" value="NZ_JASSOM010000073.1"/>
</dbReference>
<feature type="signal peptide" evidence="1">
    <location>
        <begin position="1"/>
        <end position="19"/>
    </location>
</feature>
<dbReference type="Proteomes" id="UP001223214">
    <property type="component" value="Unassembled WGS sequence"/>
</dbReference>
<keyword evidence="1" id="KW-0732">Signal</keyword>
<sequence>MKRTALICLLSLITLSLRAQDQEQERGDVGALFVHGLLQEMSCQIEMTSPWQAVTLRQGRTPMLIMLTDCPEQPLTVFEAEIAPYFRGQVNPVYTASLVGSMNEIGLRLLDNEGREIPILNGKADVPLYAGQNRIRYTIDATSGLAPDKTVHVLMTLALDYR</sequence>
<keyword evidence="3" id="KW-1185">Reference proteome</keyword>
<evidence type="ECO:0000256" key="1">
    <source>
        <dbReference type="SAM" id="SignalP"/>
    </source>
</evidence>
<feature type="chain" id="PRO_5043037129" description="Fimbrial protein" evidence="1">
    <location>
        <begin position="20"/>
        <end position="162"/>
    </location>
</feature>